<gene>
    <name evidence="1" type="ORF">ACPOL_2798</name>
</gene>
<dbReference type="EMBL" id="CP030840">
    <property type="protein sequence ID" value="AXC12106.1"/>
    <property type="molecule type" value="Genomic_DNA"/>
</dbReference>
<evidence type="ECO:0000313" key="1">
    <source>
        <dbReference type="EMBL" id="AXC12106.1"/>
    </source>
</evidence>
<dbReference type="Proteomes" id="UP000253606">
    <property type="component" value="Chromosome"/>
</dbReference>
<organism evidence="1 2">
    <name type="scientific">Acidisarcina polymorpha</name>
    <dbReference type="NCBI Taxonomy" id="2211140"/>
    <lineage>
        <taxon>Bacteria</taxon>
        <taxon>Pseudomonadati</taxon>
        <taxon>Acidobacteriota</taxon>
        <taxon>Terriglobia</taxon>
        <taxon>Terriglobales</taxon>
        <taxon>Acidobacteriaceae</taxon>
        <taxon>Acidisarcina</taxon>
    </lineage>
</organism>
<proteinExistence type="predicted"/>
<dbReference type="KEGG" id="abas:ACPOL_2798"/>
<dbReference type="AlphaFoldDB" id="A0A2Z5G0J9"/>
<protein>
    <submittedName>
        <fullName evidence="1">Uncharacterized protein</fullName>
    </submittedName>
</protein>
<sequence length="40" mass="4229">MSCVGGNFPNTVAVVPSRAILPPPCRIAAPSFVTDKMDLR</sequence>
<evidence type="ECO:0000313" key="2">
    <source>
        <dbReference type="Proteomes" id="UP000253606"/>
    </source>
</evidence>
<keyword evidence="2" id="KW-1185">Reference proteome</keyword>
<name>A0A2Z5G0J9_9BACT</name>
<accession>A0A2Z5G0J9</accession>
<reference evidence="1 2" key="1">
    <citation type="journal article" date="2018" name="Front. Microbiol.">
        <title>Hydrolytic Capabilities as a Key to Environmental Success: Chitinolytic and Cellulolytic Acidobacteria From Acidic Sub-arctic Soils and Boreal Peatlands.</title>
        <authorList>
            <person name="Belova S.E."/>
            <person name="Ravin N.V."/>
            <person name="Pankratov T.A."/>
            <person name="Rakitin A.L."/>
            <person name="Ivanova A.A."/>
            <person name="Beletsky A.V."/>
            <person name="Mardanov A.V."/>
            <person name="Sinninghe Damste J.S."/>
            <person name="Dedysh S.N."/>
        </authorList>
    </citation>
    <scope>NUCLEOTIDE SEQUENCE [LARGE SCALE GENOMIC DNA]</scope>
    <source>
        <strain evidence="1 2">SBC82</strain>
    </source>
</reference>